<gene>
    <name evidence="2" type="ORF">VCE7224_02414</name>
</gene>
<evidence type="ECO:0000313" key="3">
    <source>
        <dbReference type="Proteomes" id="UP000092819"/>
    </source>
</evidence>
<evidence type="ECO:0000256" key="1">
    <source>
        <dbReference type="SAM" id="MobiDB-lite"/>
    </source>
</evidence>
<dbReference type="EMBL" id="FLQZ01000050">
    <property type="protein sequence ID" value="SBT13665.1"/>
    <property type="molecule type" value="Genomic_DNA"/>
</dbReference>
<dbReference type="AlphaFoldDB" id="A0A1C3JF11"/>
<sequence length="91" mass="10290">MVLVMVLLLAKQIITLYHAVQKTLTKDQHALAKKLYCKRVNSLARGTELDGHVLDEMWESKTSPTDAAKAIQPGDNHFEGAPWLSRYLSRK</sequence>
<protein>
    <submittedName>
        <fullName evidence="2">Uncharacterized protein</fullName>
    </submittedName>
</protein>
<keyword evidence="3" id="KW-1185">Reference proteome</keyword>
<reference evidence="3" key="1">
    <citation type="submission" date="2016-06" db="EMBL/GenBank/DDBJ databases">
        <authorList>
            <person name="Rodrigo-Torres L."/>
            <person name="Arahal D.R."/>
        </authorList>
    </citation>
    <scope>NUCLEOTIDE SEQUENCE [LARGE SCALE GENOMIC DNA]</scope>
    <source>
        <strain evidence="3">CECT 7224</strain>
    </source>
</reference>
<organism evidence="2 3">
    <name type="scientific">Vibrio celticus</name>
    <dbReference type="NCBI Taxonomy" id="446372"/>
    <lineage>
        <taxon>Bacteria</taxon>
        <taxon>Pseudomonadati</taxon>
        <taxon>Pseudomonadota</taxon>
        <taxon>Gammaproteobacteria</taxon>
        <taxon>Vibrionales</taxon>
        <taxon>Vibrionaceae</taxon>
        <taxon>Vibrio</taxon>
    </lineage>
</organism>
<dbReference type="Proteomes" id="UP000092819">
    <property type="component" value="Unassembled WGS sequence"/>
</dbReference>
<feature type="region of interest" description="Disordered" evidence="1">
    <location>
        <begin position="66"/>
        <end position="91"/>
    </location>
</feature>
<proteinExistence type="predicted"/>
<accession>A0A1C3JF11</accession>
<name>A0A1C3JF11_9VIBR</name>
<evidence type="ECO:0000313" key="2">
    <source>
        <dbReference type="EMBL" id="SBT13665.1"/>
    </source>
</evidence>